<dbReference type="InterPro" id="IPR017907">
    <property type="entry name" value="Znf_RING_CS"/>
</dbReference>
<evidence type="ECO:0000256" key="7">
    <source>
        <dbReference type="ARBA" id="ARBA00022989"/>
    </source>
</evidence>
<feature type="region of interest" description="Disordered" evidence="10">
    <location>
        <begin position="81"/>
        <end position="109"/>
    </location>
</feature>
<evidence type="ECO:0000313" key="13">
    <source>
        <dbReference type="Proteomes" id="UP000504603"/>
    </source>
</evidence>
<keyword evidence="3" id="KW-0479">Metal-binding</keyword>
<dbReference type="GO" id="GO:0016020">
    <property type="term" value="C:membrane"/>
    <property type="evidence" value="ECO:0007669"/>
    <property type="project" value="UniProtKB-SubCell"/>
</dbReference>
<name>A0A6J1CZ45_MOMCH</name>
<dbReference type="GeneID" id="111015921"/>
<dbReference type="AlphaFoldDB" id="A0A6J1CZ45"/>
<reference evidence="14" key="1">
    <citation type="submission" date="2025-08" db="UniProtKB">
        <authorList>
            <consortium name="RefSeq"/>
        </authorList>
    </citation>
    <scope>IDENTIFICATION</scope>
    <source>
        <strain evidence="14">OHB3-1</strain>
    </source>
</reference>
<dbReference type="Pfam" id="PF13639">
    <property type="entry name" value="zf-RING_2"/>
    <property type="match status" value="1"/>
</dbReference>
<feature type="transmembrane region" description="Helical" evidence="11">
    <location>
        <begin position="208"/>
        <end position="235"/>
    </location>
</feature>
<dbReference type="GO" id="GO:1904294">
    <property type="term" value="P:positive regulation of ERAD pathway"/>
    <property type="evidence" value="ECO:0007669"/>
    <property type="project" value="InterPro"/>
</dbReference>
<organism evidence="13 14">
    <name type="scientific">Momordica charantia</name>
    <name type="common">Bitter gourd</name>
    <name type="synonym">Balsam pear</name>
    <dbReference type="NCBI Taxonomy" id="3673"/>
    <lineage>
        <taxon>Eukaryota</taxon>
        <taxon>Viridiplantae</taxon>
        <taxon>Streptophyta</taxon>
        <taxon>Embryophyta</taxon>
        <taxon>Tracheophyta</taxon>
        <taxon>Spermatophyta</taxon>
        <taxon>Magnoliopsida</taxon>
        <taxon>eudicotyledons</taxon>
        <taxon>Gunneridae</taxon>
        <taxon>Pentapetalae</taxon>
        <taxon>rosids</taxon>
        <taxon>fabids</taxon>
        <taxon>Cucurbitales</taxon>
        <taxon>Cucurbitaceae</taxon>
        <taxon>Momordiceae</taxon>
        <taxon>Momordica</taxon>
    </lineage>
</organism>
<dbReference type="PANTHER" id="PTHR15860">
    <property type="entry name" value="UNCHARACTERIZED RING FINGER-CONTAINING PROTEIN"/>
    <property type="match status" value="1"/>
</dbReference>
<keyword evidence="2 11" id="KW-0812">Transmembrane</keyword>
<feature type="compositionally biased region" description="Polar residues" evidence="10">
    <location>
        <begin position="137"/>
        <end position="149"/>
    </location>
</feature>
<dbReference type="OrthoDB" id="9049620at2759"/>
<dbReference type="KEGG" id="mcha:111015921"/>
<protein>
    <submittedName>
        <fullName evidence="14">RING finger and transmembrane domain-containing protein 1-like</fullName>
    </submittedName>
</protein>
<evidence type="ECO:0000256" key="1">
    <source>
        <dbReference type="ARBA" id="ARBA00004141"/>
    </source>
</evidence>
<dbReference type="PROSITE" id="PS50089">
    <property type="entry name" value="ZF_RING_2"/>
    <property type="match status" value="1"/>
</dbReference>
<feature type="region of interest" description="Disordered" evidence="10">
    <location>
        <begin position="136"/>
        <end position="189"/>
    </location>
</feature>
<gene>
    <name evidence="14" type="primary">LOC111015921</name>
</gene>
<feature type="transmembrane region" description="Helical" evidence="11">
    <location>
        <begin position="297"/>
        <end position="326"/>
    </location>
</feature>
<evidence type="ECO:0000256" key="10">
    <source>
        <dbReference type="SAM" id="MobiDB-lite"/>
    </source>
</evidence>
<dbReference type="GO" id="GO:0008270">
    <property type="term" value="F:zinc ion binding"/>
    <property type="evidence" value="ECO:0007669"/>
    <property type="project" value="UniProtKB-KW"/>
</dbReference>
<evidence type="ECO:0000256" key="9">
    <source>
        <dbReference type="PROSITE-ProRule" id="PRU00175"/>
    </source>
</evidence>
<evidence type="ECO:0000256" key="6">
    <source>
        <dbReference type="ARBA" id="ARBA00022833"/>
    </source>
</evidence>
<dbReference type="CDD" id="cd16532">
    <property type="entry name" value="RING-HC_RNFT1-like"/>
    <property type="match status" value="1"/>
</dbReference>
<evidence type="ECO:0000259" key="12">
    <source>
        <dbReference type="PROSITE" id="PS50089"/>
    </source>
</evidence>
<evidence type="ECO:0000313" key="14">
    <source>
        <dbReference type="RefSeq" id="XP_022146804.1"/>
    </source>
</evidence>
<dbReference type="Proteomes" id="UP000504603">
    <property type="component" value="Unplaced"/>
</dbReference>
<keyword evidence="7 11" id="KW-1133">Transmembrane helix</keyword>
<feature type="region of interest" description="Disordered" evidence="10">
    <location>
        <begin position="1"/>
        <end position="24"/>
    </location>
</feature>
<comment type="subcellular location">
    <subcellularLocation>
        <location evidence="1">Membrane</location>
        <topology evidence="1">Multi-pass membrane protein</topology>
    </subcellularLocation>
</comment>
<keyword evidence="13" id="KW-1185">Reference proteome</keyword>
<feature type="compositionally biased region" description="Polar residues" evidence="10">
    <location>
        <begin position="163"/>
        <end position="173"/>
    </location>
</feature>
<accession>A0A6J1CZ45</accession>
<keyword evidence="8 11" id="KW-0472">Membrane</keyword>
<dbReference type="GO" id="GO:0061630">
    <property type="term" value="F:ubiquitin protein ligase activity"/>
    <property type="evidence" value="ECO:0007669"/>
    <property type="project" value="InterPro"/>
</dbReference>
<dbReference type="RefSeq" id="XP_022146804.1">
    <property type="nucleotide sequence ID" value="XM_022291112.1"/>
</dbReference>
<keyword evidence="4 9" id="KW-0863">Zinc-finger</keyword>
<sequence length="487" mass="53886">METSASNSDPFSNSSSPTTARSSSRFGLSLPSMNFFRSPLSVILDYSGILPTRAVRHESEPVPVNGAATPDLRVFSQNHNHLITPSSSSSSSSTATTSSGNSSPSGEVSIRIIGSGEQDPSSSGLLPSQALVGQAGYEQNSGRSVSGDQPESPDEERVPLVPTASSSIQSGSSRVDGESGNGVEESVNRDSSYQRYDIQQVARWIEQILPFSLLLLIVFIRQHLEGFFITIWISAVMYKSNDIVKKQTALKGERKISVLAGTSIAFLVHVIGIYWWSHTDDLLYPLVMLPPKTVPPFWHALFIILVNDTMARQVAMALKCFLLIYYKNGRGHNFRRQGQILTLVEYTLLLYRALLPTPVWYRFFLNKDQGSLFSSLTTGLYLTFKLTSIVEKIQSFVAAFKALSRKEVHYGSYATSEQVNAAGDLCAICQEKMNAPILLRCKHIFCEDCVSEWFERERTCPLCRALVKPAELRTFGDGSTSLLFQLF</sequence>
<dbReference type="InterPro" id="IPR044235">
    <property type="entry name" value="RNFT1/2"/>
</dbReference>
<dbReference type="InterPro" id="IPR013083">
    <property type="entry name" value="Znf_RING/FYVE/PHD"/>
</dbReference>
<evidence type="ECO:0000256" key="5">
    <source>
        <dbReference type="ARBA" id="ARBA00022786"/>
    </source>
</evidence>
<evidence type="ECO:0000256" key="8">
    <source>
        <dbReference type="ARBA" id="ARBA00023136"/>
    </source>
</evidence>
<keyword evidence="6" id="KW-0862">Zinc</keyword>
<feature type="compositionally biased region" description="Low complexity" evidence="10">
    <location>
        <begin position="84"/>
        <end position="106"/>
    </location>
</feature>
<proteinExistence type="predicted"/>
<dbReference type="PANTHER" id="PTHR15860:SF0">
    <property type="entry name" value="LP20373P"/>
    <property type="match status" value="1"/>
</dbReference>
<dbReference type="Gene3D" id="3.30.40.10">
    <property type="entry name" value="Zinc/RING finger domain, C3HC4 (zinc finger)"/>
    <property type="match status" value="1"/>
</dbReference>
<evidence type="ECO:0000256" key="4">
    <source>
        <dbReference type="ARBA" id="ARBA00022771"/>
    </source>
</evidence>
<feature type="transmembrane region" description="Helical" evidence="11">
    <location>
        <begin position="256"/>
        <end position="277"/>
    </location>
</feature>
<feature type="domain" description="RING-type" evidence="12">
    <location>
        <begin position="426"/>
        <end position="464"/>
    </location>
</feature>
<dbReference type="InterPro" id="IPR001841">
    <property type="entry name" value="Znf_RING"/>
</dbReference>
<keyword evidence="5" id="KW-0833">Ubl conjugation pathway</keyword>
<dbReference type="SUPFAM" id="SSF57850">
    <property type="entry name" value="RING/U-box"/>
    <property type="match status" value="1"/>
</dbReference>
<evidence type="ECO:0000256" key="2">
    <source>
        <dbReference type="ARBA" id="ARBA00022692"/>
    </source>
</evidence>
<dbReference type="SMART" id="SM00184">
    <property type="entry name" value="RING"/>
    <property type="match status" value="1"/>
</dbReference>
<evidence type="ECO:0000256" key="3">
    <source>
        <dbReference type="ARBA" id="ARBA00022723"/>
    </source>
</evidence>
<dbReference type="PROSITE" id="PS00518">
    <property type="entry name" value="ZF_RING_1"/>
    <property type="match status" value="1"/>
</dbReference>
<evidence type="ECO:0000256" key="11">
    <source>
        <dbReference type="SAM" id="Phobius"/>
    </source>
</evidence>